<feature type="region of interest" description="Disordered" evidence="1">
    <location>
        <begin position="151"/>
        <end position="289"/>
    </location>
</feature>
<dbReference type="Proteomes" id="UP001388673">
    <property type="component" value="Unassembled WGS sequence"/>
</dbReference>
<name>A0AAW0YYH7_9TREE</name>
<dbReference type="GeneID" id="92181177"/>
<proteinExistence type="predicted"/>
<accession>A0AAW0YYH7</accession>
<evidence type="ECO:0000256" key="1">
    <source>
        <dbReference type="SAM" id="MobiDB-lite"/>
    </source>
</evidence>
<dbReference type="InterPro" id="IPR035503">
    <property type="entry name" value="IOC4-like_PWWP"/>
</dbReference>
<evidence type="ECO:0000313" key="4">
    <source>
        <dbReference type="Proteomes" id="UP001388673"/>
    </source>
</evidence>
<dbReference type="PROSITE" id="PS50812">
    <property type="entry name" value="PWWP"/>
    <property type="match status" value="1"/>
</dbReference>
<evidence type="ECO:0000313" key="3">
    <source>
        <dbReference type="EMBL" id="KAK8853217.1"/>
    </source>
</evidence>
<dbReference type="InterPro" id="IPR017923">
    <property type="entry name" value="TFIIS_N"/>
</dbReference>
<dbReference type="InterPro" id="IPR000313">
    <property type="entry name" value="PWWP_dom"/>
</dbReference>
<dbReference type="InterPro" id="IPR035441">
    <property type="entry name" value="TFIIS/LEDGF_dom_sf"/>
</dbReference>
<feature type="compositionally biased region" description="Basic residues" evidence="1">
    <location>
        <begin position="224"/>
        <end position="233"/>
    </location>
</feature>
<gene>
    <name evidence="3" type="ORF">IAR55_003919</name>
</gene>
<reference evidence="3 4" key="1">
    <citation type="journal article" date="2024" name="bioRxiv">
        <title>Comparative genomics of Cryptococcus and Kwoniella reveals pathogenesis evolution and contrasting karyotype dynamics via intercentromeric recombination or chromosome fusion.</title>
        <authorList>
            <person name="Coelho M.A."/>
            <person name="David-Palma M."/>
            <person name="Shea T."/>
            <person name="Bowers K."/>
            <person name="McGinley-Smith S."/>
            <person name="Mohammad A.W."/>
            <person name="Gnirke A."/>
            <person name="Yurkov A.M."/>
            <person name="Nowrousian M."/>
            <person name="Sun S."/>
            <person name="Cuomo C.A."/>
            <person name="Heitman J."/>
        </authorList>
    </citation>
    <scope>NUCLEOTIDE SEQUENCE [LARGE SCALE GENOMIC DNA]</scope>
    <source>
        <strain evidence="3 4">CBS 13917</strain>
    </source>
</reference>
<feature type="compositionally biased region" description="Basic and acidic residues" evidence="1">
    <location>
        <begin position="261"/>
        <end position="278"/>
    </location>
</feature>
<protein>
    <recommendedName>
        <fullName evidence="2">PWWP domain-containing protein</fullName>
    </recommendedName>
</protein>
<feature type="compositionally biased region" description="Low complexity" evidence="1">
    <location>
        <begin position="22"/>
        <end position="61"/>
    </location>
</feature>
<feature type="domain" description="PWWP" evidence="2">
    <location>
        <begin position="82"/>
        <end position="146"/>
    </location>
</feature>
<sequence length="437" mass="47247">MSAVDEKASSVDASAPAPPTADAPSSSAADEQPTKSASSPDKKPSSSSAKSKPAKARASTSGGSKKGAVASITADEKRTFEVGDIVLARLRGYPPWPARIADPGTLPRNVLAQRPGKSPYIYCCQFFPAGDFSWLQSKEIKPLSSSEISDFISQPHRKSTGGLREAYQTAQDPTEWDSQQDEIHKAREEAEAEANANVDELEDEDDEEVATGGKRKRSAAEKKDKKKKAKTAAKAKNGTSAADSEEDVPKSKSKAKPAAKAKAEKTKSAKASDSKAENTEPVDEDPLASNPECIKVKDWRHKLQRAFLSKALPTADEMSVYDDLFKTIETYDSITIEALQYSKIGKVMKKIQTLTEIPRNDELKITDRAGKLMHQWTDFINNEGKPNGESTNGEAKSAEKPAEPETGKTSEPANDDKAEENETKEGVANGEKMEVDA</sequence>
<keyword evidence="4" id="KW-1185">Reference proteome</keyword>
<feature type="region of interest" description="Disordered" evidence="1">
    <location>
        <begin position="1"/>
        <end position="74"/>
    </location>
</feature>
<organism evidence="3 4">
    <name type="scientific">Kwoniella newhampshirensis</name>
    <dbReference type="NCBI Taxonomy" id="1651941"/>
    <lineage>
        <taxon>Eukaryota</taxon>
        <taxon>Fungi</taxon>
        <taxon>Dikarya</taxon>
        <taxon>Basidiomycota</taxon>
        <taxon>Agaricomycotina</taxon>
        <taxon>Tremellomycetes</taxon>
        <taxon>Tremellales</taxon>
        <taxon>Cryptococcaceae</taxon>
        <taxon>Kwoniella</taxon>
    </lineage>
</organism>
<dbReference type="KEGG" id="kne:92181177"/>
<dbReference type="SMART" id="SM00293">
    <property type="entry name" value="PWWP"/>
    <property type="match status" value="1"/>
</dbReference>
<dbReference type="CDD" id="cd05840">
    <property type="entry name" value="PWWP_ScIOC4-like"/>
    <property type="match status" value="1"/>
</dbReference>
<dbReference type="RefSeq" id="XP_066802403.1">
    <property type="nucleotide sequence ID" value="XM_066947024.1"/>
</dbReference>
<dbReference type="AlphaFoldDB" id="A0AAW0YYH7"/>
<dbReference type="Gene3D" id="1.20.930.10">
    <property type="entry name" value="Conserved domain common to transcription factors TFIIS, elongin A, CRSP70"/>
    <property type="match status" value="1"/>
</dbReference>
<feature type="region of interest" description="Disordered" evidence="1">
    <location>
        <begin position="379"/>
        <end position="437"/>
    </location>
</feature>
<dbReference type="SUPFAM" id="SSF63748">
    <property type="entry name" value="Tudor/PWWP/MBT"/>
    <property type="match status" value="1"/>
</dbReference>
<evidence type="ECO:0000259" key="2">
    <source>
        <dbReference type="PROSITE" id="PS50812"/>
    </source>
</evidence>
<dbReference type="Gene3D" id="2.30.30.140">
    <property type="match status" value="1"/>
</dbReference>
<dbReference type="SUPFAM" id="SSF47676">
    <property type="entry name" value="Conserved domain common to transcription factors TFIIS, elongin A, CRSP70"/>
    <property type="match status" value="1"/>
</dbReference>
<dbReference type="Pfam" id="PF08711">
    <property type="entry name" value="Med26"/>
    <property type="match status" value="1"/>
</dbReference>
<dbReference type="Pfam" id="PF00855">
    <property type="entry name" value="PWWP"/>
    <property type="match status" value="1"/>
</dbReference>
<dbReference type="EMBL" id="JBCAWK010000007">
    <property type="protein sequence ID" value="KAK8853217.1"/>
    <property type="molecule type" value="Genomic_DNA"/>
</dbReference>
<feature type="compositionally biased region" description="Acidic residues" evidence="1">
    <location>
        <begin position="199"/>
        <end position="209"/>
    </location>
</feature>
<comment type="caution">
    <text evidence="3">The sequence shown here is derived from an EMBL/GenBank/DDBJ whole genome shotgun (WGS) entry which is preliminary data.</text>
</comment>
<feature type="compositionally biased region" description="Basic and acidic residues" evidence="1">
    <location>
        <begin position="396"/>
        <end position="437"/>
    </location>
</feature>